<keyword evidence="5" id="KW-0347">Helicase</keyword>
<dbReference type="GO" id="GO:0004386">
    <property type="term" value="F:helicase activity"/>
    <property type="evidence" value="ECO:0007669"/>
    <property type="project" value="UniProtKB-KW"/>
</dbReference>
<dbReference type="Pfam" id="PF00270">
    <property type="entry name" value="DEAD"/>
    <property type="match status" value="1"/>
</dbReference>
<evidence type="ECO:0000259" key="3">
    <source>
        <dbReference type="PROSITE" id="PS51192"/>
    </source>
</evidence>
<reference evidence="6" key="1">
    <citation type="journal article" date="2019" name="Int. J. Syst. Evol. Microbiol.">
        <title>The Global Catalogue of Microorganisms (GCM) 10K type strain sequencing project: providing services to taxonomists for standard genome sequencing and annotation.</title>
        <authorList>
            <consortium name="The Broad Institute Genomics Platform"/>
            <consortium name="The Broad Institute Genome Sequencing Center for Infectious Disease"/>
            <person name="Wu L."/>
            <person name="Ma J."/>
        </authorList>
    </citation>
    <scope>NUCLEOTIDE SEQUENCE [LARGE SCALE GENOMIC DNA]</scope>
    <source>
        <strain evidence="6">CCTCC AB 2013263</strain>
    </source>
</reference>
<dbReference type="Pfam" id="PF00271">
    <property type="entry name" value="Helicase_C"/>
    <property type="match status" value="1"/>
</dbReference>
<evidence type="ECO:0000259" key="4">
    <source>
        <dbReference type="PROSITE" id="PS51194"/>
    </source>
</evidence>
<accession>A0ABV8A6V0</accession>
<evidence type="ECO:0000256" key="1">
    <source>
        <dbReference type="ARBA" id="ARBA00022741"/>
    </source>
</evidence>
<dbReference type="InterPro" id="IPR014001">
    <property type="entry name" value="Helicase_ATP-bd"/>
</dbReference>
<dbReference type="InterPro" id="IPR011545">
    <property type="entry name" value="DEAD/DEAH_box_helicase_dom"/>
</dbReference>
<dbReference type="SUPFAM" id="SSF52540">
    <property type="entry name" value="P-loop containing nucleoside triphosphate hydrolases"/>
    <property type="match status" value="1"/>
</dbReference>
<keyword evidence="5" id="KW-0378">Hydrolase</keyword>
<dbReference type="EMBL" id="JBHRZF010000039">
    <property type="protein sequence ID" value="MFC3859975.1"/>
    <property type="molecule type" value="Genomic_DNA"/>
</dbReference>
<name>A0ABV8A6V0_9DEIO</name>
<sequence>MTPDPFSRLAPFIQEYIWQHGWTEIRQVQAQASQAIFDTDDHVLITSGTASGKTEAAFLPILTRLHDDPPASISVLYIGPLKALINDQFYRLAGLLEASHIPVSAWHGDITASAKNRTVKEARGVLQITPESLEAMCLRRSNLLRHLFHDLRFVVIDEVHAFMGDERGRQVLCLLERLERITTCPARRIGLSATLGDLEAAQAWLAGSSGRAVTLVQDQGGKRKLHLALEHFETRLTEDESGKEETPGLFEHLYRHTLTGKSLVFCNTRMGVEGTVLALRDLAVQAGTPDIYHAHHGSVAASYREDAERAMRAEGQAACTVATVTLELGIDLGQLQRVLQVDPPPSVSSFVQRLGRTGRRGEPGEMILYTLEEARDVKAPPHHQLPWKLLQAIATMQLYLEERWVEGARQPALPFSLLVHQTLAALEQYRELSPAQLAAATLTLTPFRGVTAEQYRELLLHLLSLDLLQRNDEGGLIVGLAGEKFVQNWHFYAVFPDVPEYAVISGASQIGTLGSLPEPGDTISLVGRSWLVMEIDERRKQVFVKRVKGKASSAWLGGGAGIHDRVVQKMREVLTLDTRYAYLQPQAAMRLQEARQLARQTALHTSSLMELSGGQLLYLPWRGSRVLKTLGQILALNGQGFPVVLDPFRHTLTLGASKDELLTFLSSILDRTVLFDVLRQQYLRKPSVPTGKFDLYVPQELLADSYVMDELDVQTAQDDLKALRLLLRGTKQE</sequence>
<feature type="domain" description="Helicase C-terminal" evidence="4">
    <location>
        <begin position="249"/>
        <end position="406"/>
    </location>
</feature>
<keyword evidence="6" id="KW-1185">Reference proteome</keyword>
<evidence type="ECO:0000256" key="2">
    <source>
        <dbReference type="ARBA" id="ARBA00022840"/>
    </source>
</evidence>
<dbReference type="RefSeq" id="WP_380076127.1">
    <property type="nucleotide sequence ID" value="NZ_JBHRZF010000039.1"/>
</dbReference>
<dbReference type="InterPro" id="IPR027417">
    <property type="entry name" value="P-loop_NTPase"/>
</dbReference>
<comment type="caution">
    <text evidence="5">The sequence shown here is derived from an EMBL/GenBank/DDBJ whole genome shotgun (WGS) entry which is preliminary data.</text>
</comment>
<evidence type="ECO:0000313" key="6">
    <source>
        <dbReference type="Proteomes" id="UP001595748"/>
    </source>
</evidence>
<dbReference type="PANTHER" id="PTHR47962:SF5">
    <property type="entry name" value="ATP-DEPENDENT HELICASE LHR-RELATED"/>
    <property type="match status" value="1"/>
</dbReference>
<gene>
    <name evidence="5" type="ORF">ACFOPQ_04245</name>
</gene>
<dbReference type="CDD" id="cd17922">
    <property type="entry name" value="DEXHc_LHR-like"/>
    <property type="match status" value="1"/>
</dbReference>
<keyword evidence="1" id="KW-0547">Nucleotide-binding</keyword>
<dbReference type="PROSITE" id="PS51194">
    <property type="entry name" value="HELICASE_CTER"/>
    <property type="match status" value="1"/>
</dbReference>
<organism evidence="5 6">
    <name type="scientific">Deinococcus antarcticus</name>
    <dbReference type="NCBI Taxonomy" id="1298767"/>
    <lineage>
        <taxon>Bacteria</taxon>
        <taxon>Thermotogati</taxon>
        <taxon>Deinococcota</taxon>
        <taxon>Deinococci</taxon>
        <taxon>Deinococcales</taxon>
        <taxon>Deinococcaceae</taxon>
        <taxon>Deinococcus</taxon>
    </lineage>
</organism>
<evidence type="ECO:0000313" key="5">
    <source>
        <dbReference type="EMBL" id="MFC3859975.1"/>
    </source>
</evidence>
<dbReference type="Proteomes" id="UP001595748">
    <property type="component" value="Unassembled WGS sequence"/>
</dbReference>
<dbReference type="InterPro" id="IPR001650">
    <property type="entry name" value="Helicase_C-like"/>
</dbReference>
<dbReference type="SMART" id="SM00490">
    <property type="entry name" value="HELICc"/>
    <property type="match status" value="1"/>
</dbReference>
<feature type="domain" description="Helicase ATP-binding" evidence="3">
    <location>
        <begin position="34"/>
        <end position="213"/>
    </location>
</feature>
<dbReference type="PANTHER" id="PTHR47962">
    <property type="entry name" value="ATP-DEPENDENT HELICASE LHR-RELATED-RELATED"/>
    <property type="match status" value="1"/>
</dbReference>
<dbReference type="Gene3D" id="3.40.50.300">
    <property type="entry name" value="P-loop containing nucleotide triphosphate hydrolases"/>
    <property type="match status" value="2"/>
</dbReference>
<dbReference type="PROSITE" id="PS51192">
    <property type="entry name" value="HELICASE_ATP_BIND_1"/>
    <property type="match status" value="1"/>
</dbReference>
<keyword evidence="2" id="KW-0067">ATP-binding</keyword>
<proteinExistence type="predicted"/>
<dbReference type="SMART" id="SM00487">
    <property type="entry name" value="DEXDc"/>
    <property type="match status" value="1"/>
</dbReference>
<protein>
    <submittedName>
        <fullName evidence="5">DEAD/DEAH box helicase</fullName>
    </submittedName>
</protein>
<dbReference type="InterPro" id="IPR052511">
    <property type="entry name" value="ATP-dep_Helicase"/>
</dbReference>